<dbReference type="AlphaFoldDB" id="G3AIP3"/>
<gene>
    <name evidence="6" type="ORF">SPAPADRAFT_149368</name>
</gene>
<feature type="domain" description="F-box" evidence="5">
    <location>
        <begin position="270"/>
        <end position="316"/>
    </location>
</feature>
<dbReference type="STRING" id="619300.G3AIP3"/>
<sequence>MNNNNNNFTFPLRDYEAKYDYKLTNPNGKLSDVWLHKEYQKLSLQANSSRERRKRNVGEVGGTDDDNEMVPCEDIILSDSDSVGTVSGTAHPPKRRLTALTVNENMNSNKMMSFQIDSPGCVQPSSPFSNRSSTSNSALATATTPACAPTIPDPHQQPVRRPRTPNAINSPTHTPVSDEDDPIQQLPLPSPSASPIDSEQSHASKLSFESIERSLTTIPTTQGELMDLMTNLFGYFNERNQNHFIFRLLQNVNRASLSTFNGLIHNSLKRDLLTNLPVEITMKILKYLDYQTLLTLSLVCKSWYDKINNPDLWINLLMKDKLITDPEIIKQELHDPQQLLEQWCRLPNVNPAQALYKKRSIIVNRWMDPNYEPKRISVTGHGNKVVTCLQHDDEKIVTGVDDKCILIYSTKTGKLMRVLEGHEGGVWALKYTGNTLVTGSTDRTVRVWNMKTGICTHVFRGHTSTIRCLDIIHPTVVGKDANGNDLIFPQFPLLVTGSRDHNIHVWKLPLCDDGDDVDDDTVVADENARTGNTFDSSEIDNPYLIAVLSGHTQSVRSISGFGNIIISGSYDSTVRVWDLLDNGNCKHILTGHQDRVYSTAMDFHAKTCFSGSMDSTINMWNFETGKLIKTLEGHSSLVGLLSLVDGVLVSAAADATLRIWDPATGEISSKLKGHGAAITCFEHDGLRVVSGSEKMLKLWDVKRGCFARDLLADVTGGIWQVRIDYKRCVAAVQRFNEEEEGETFIEILDFSEPPK</sequence>
<dbReference type="PROSITE" id="PS50082">
    <property type="entry name" value="WD_REPEATS_2"/>
    <property type="match status" value="4"/>
</dbReference>
<dbReference type="RefSeq" id="XP_007374043.1">
    <property type="nucleotide sequence ID" value="XM_007373981.1"/>
</dbReference>
<organism evidence="7">
    <name type="scientific">Spathaspora passalidarum (strain NRRL Y-27907 / 11-Y1)</name>
    <dbReference type="NCBI Taxonomy" id="619300"/>
    <lineage>
        <taxon>Eukaryota</taxon>
        <taxon>Fungi</taxon>
        <taxon>Dikarya</taxon>
        <taxon>Ascomycota</taxon>
        <taxon>Saccharomycotina</taxon>
        <taxon>Pichiomycetes</taxon>
        <taxon>Debaryomycetaceae</taxon>
        <taxon>Spathaspora</taxon>
    </lineage>
</organism>
<dbReference type="InterPro" id="IPR019775">
    <property type="entry name" value="WD40_repeat_CS"/>
</dbReference>
<dbReference type="GO" id="GO:0043161">
    <property type="term" value="P:proteasome-mediated ubiquitin-dependent protein catabolic process"/>
    <property type="evidence" value="ECO:0007669"/>
    <property type="project" value="TreeGrafter"/>
</dbReference>
<dbReference type="GO" id="GO:0043130">
    <property type="term" value="F:ubiquitin binding"/>
    <property type="evidence" value="ECO:0007669"/>
    <property type="project" value="TreeGrafter"/>
</dbReference>
<keyword evidence="1 3" id="KW-0853">WD repeat</keyword>
<dbReference type="Proteomes" id="UP000000709">
    <property type="component" value="Unassembled WGS sequence"/>
</dbReference>
<feature type="repeat" description="WD" evidence="3">
    <location>
        <begin position="419"/>
        <end position="458"/>
    </location>
</feature>
<dbReference type="HOGENOM" id="CLU_000288_103_3_1"/>
<dbReference type="InterPro" id="IPR036322">
    <property type="entry name" value="WD40_repeat_dom_sf"/>
</dbReference>
<dbReference type="InterPro" id="IPR001680">
    <property type="entry name" value="WD40_rpt"/>
</dbReference>
<dbReference type="eggNOG" id="KOG0274">
    <property type="taxonomic scope" value="Eukaryota"/>
</dbReference>
<dbReference type="Gene3D" id="1.20.1280.50">
    <property type="match status" value="1"/>
</dbReference>
<feature type="region of interest" description="Disordered" evidence="4">
    <location>
        <begin position="46"/>
        <end position="69"/>
    </location>
</feature>
<dbReference type="InterPro" id="IPR031740">
    <property type="entry name" value="Cdc4_D"/>
</dbReference>
<dbReference type="EMBL" id="GL996500">
    <property type="protein sequence ID" value="EGW34459.1"/>
    <property type="molecule type" value="Genomic_DNA"/>
</dbReference>
<dbReference type="OMA" id="WDIAKMK"/>
<dbReference type="InterPro" id="IPR015943">
    <property type="entry name" value="WD40/YVTN_repeat-like_dom_sf"/>
</dbReference>
<dbReference type="Pfam" id="PF00400">
    <property type="entry name" value="WD40"/>
    <property type="match status" value="7"/>
</dbReference>
<proteinExistence type="predicted"/>
<dbReference type="SMART" id="SM00256">
    <property type="entry name" value="FBOX"/>
    <property type="match status" value="1"/>
</dbReference>
<dbReference type="SUPFAM" id="SSF81383">
    <property type="entry name" value="F-box domain"/>
    <property type="match status" value="1"/>
</dbReference>
<protein>
    <recommendedName>
        <fullName evidence="5">F-box domain-containing protein</fullName>
    </recommendedName>
</protein>
<dbReference type="InterPro" id="IPR036047">
    <property type="entry name" value="F-box-like_dom_sf"/>
</dbReference>
<dbReference type="Pfam" id="PF16856">
    <property type="entry name" value="CDC4_D"/>
    <property type="match status" value="1"/>
</dbReference>
<dbReference type="KEGG" id="spaa:SPAPADRAFT_149368"/>
<dbReference type="GeneID" id="18870823"/>
<feature type="region of interest" description="Disordered" evidence="4">
    <location>
        <begin position="115"/>
        <end position="203"/>
    </location>
</feature>
<dbReference type="GO" id="GO:0010992">
    <property type="term" value="P:ubiquitin recycling"/>
    <property type="evidence" value="ECO:0007669"/>
    <property type="project" value="TreeGrafter"/>
</dbReference>
<dbReference type="InterPro" id="IPR020472">
    <property type="entry name" value="WD40_PAC1"/>
</dbReference>
<feature type="compositionally biased region" description="Polar residues" evidence="4">
    <location>
        <begin position="166"/>
        <end position="175"/>
    </location>
</feature>
<keyword evidence="2" id="KW-0677">Repeat</keyword>
<dbReference type="PROSITE" id="PS50181">
    <property type="entry name" value="FBOX"/>
    <property type="match status" value="1"/>
</dbReference>
<dbReference type="InParanoid" id="G3AIP3"/>
<feature type="repeat" description="WD" evidence="3">
    <location>
        <begin position="548"/>
        <end position="579"/>
    </location>
</feature>
<reference evidence="6 7" key="1">
    <citation type="journal article" date="2011" name="Proc. Natl. Acad. Sci. U.S.A.">
        <title>Comparative genomics of xylose-fermenting fungi for enhanced biofuel production.</title>
        <authorList>
            <person name="Wohlbach D.J."/>
            <person name="Kuo A."/>
            <person name="Sato T.K."/>
            <person name="Potts K.M."/>
            <person name="Salamov A.A."/>
            <person name="LaButti K.M."/>
            <person name="Sun H."/>
            <person name="Clum A."/>
            <person name="Pangilinan J.L."/>
            <person name="Lindquist E.A."/>
            <person name="Lucas S."/>
            <person name="Lapidus A."/>
            <person name="Jin M."/>
            <person name="Gunawan C."/>
            <person name="Balan V."/>
            <person name="Dale B.E."/>
            <person name="Jeffries T.W."/>
            <person name="Zinkel R."/>
            <person name="Barry K.W."/>
            <person name="Grigoriev I.V."/>
            <person name="Gasch A.P."/>
        </authorList>
    </citation>
    <scope>NUCLEOTIDE SEQUENCE [LARGE SCALE GENOMIC DNA]</scope>
    <source>
        <strain evidence="7">NRRL Y-27907 / 11-Y1</strain>
    </source>
</reference>
<evidence type="ECO:0000259" key="5">
    <source>
        <dbReference type="PROSITE" id="PS50181"/>
    </source>
</evidence>
<accession>G3AIP3</accession>
<feature type="compositionally biased region" description="Low complexity" evidence="4">
    <location>
        <begin position="183"/>
        <end position="198"/>
    </location>
</feature>
<evidence type="ECO:0000313" key="6">
    <source>
        <dbReference type="EMBL" id="EGW34459.1"/>
    </source>
</evidence>
<dbReference type="GO" id="GO:0005634">
    <property type="term" value="C:nucleus"/>
    <property type="evidence" value="ECO:0007669"/>
    <property type="project" value="TreeGrafter"/>
</dbReference>
<feature type="repeat" description="WD" evidence="3">
    <location>
        <begin position="631"/>
        <end position="670"/>
    </location>
</feature>
<feature type="repeat" description="WD" evidence="3">
    <location>
        <begin position="589"/>
        <end position="630"/>
    </location>
</feature>
<dbReference type="PROSITE" id="PS00678">
    <property type="entry name" value="WD_REPEATS_1"/>
    <property type="match status" value="3"/>
</dbReference>
<name>G3AIP3_SPAPN</name>
<dbReference type="GO" id="GO:0005737">
    <property type="term" value="C:cytoplasm"/>
    <property type="evidence" value="ECO:0007669"/>
    <property type="project" value="TreeGrafter"/>
</dbReference>
<dbReference type="PRINTS" id="PR00320">
    <property type="entry name" value="GPROTEINBRPT"/>
</dbReference>
<dbReference type="OrthoDB" id="190105at2759"/>
<feature type="compositionally biased region" description="Low complexity" evidence="4">
    <location>
        <begin position="124"/>
        <end position="154"/>
    </location>
</feature>
<dbReference type="Pfam" id="PF12937">
    <property type="entry name" value="F-box-like"/>
    <property type="match status" value="1"/>
</dbReference>
<evidence type="ECO:0000256" key="3">
    <source>
        <dbReference type="PROSITE-ProRule" id="PRU00221"/>
    </source>
</evidence>
<evidence type="ECO:0000256" key="2">
    <source>
        <dbReference type="ARBA" id="ARBA00022737"/>
    </source>
</evidence>
<dbReference type="Gene3D" id="2.130.10.10">
    <property type="entry name" value="YVTN repeat-like/Quinoprotein amine dehydrogenase"/>
    <property type="match status" value="1"/>
</dbReference>
<dbReference type="SMART" id="SM00320">
    <property type="entry name" value="WD40"/>
    <property type="match status" value="7"/>
</dbReference>
<evidence type="ECO:0000256" key="4">
    <source>
        <dbReference type="SAM" id="MobiDB-lite"/>
    </source>
</evidence>
<dbReference type="FunFam" id="2.130.10.10:FF:001079">
    <property type="entry name" value="Cell division control protein 4"/>
    <property type="match status" value="1"/>
</dbReference>
<dbReference type="FunCoup" id="G3AIP3">
    <property type="interactions" value="193"/>
</dbReference>
<dbReference type="PROSITE" id="PS50294">
    <property type="entry name" value="WD_REPEATS_REGION"/>
    <property type="match status" value="4"/>
</dbReference>
<keyword evidence="7" id="KW-1185">Reference proteome</keyword>
<dbReference type="CDD" id="cd00200">
    <property type="entry name" value="WD40"/>
    <property type="match status" value="1"/>
</dbReference>
<dbReference type="PANTHER" id="PTHR19849">
    <property type="entry name" value="PHOSPHOLIPASE A-2-ACTIVATING PROTEIN"/>
    <property type="match status" value="1"/>
</dbReference>
<dbReference type="InterPro" id="IPR001810">
    <property type="entry name" value="F-box_dom"/>
</dbReference>
<evidence type="ECO:0000313" key="7">
    <source>
        <dbReference type="Proteomes" id="UP000000709"/>
    </source>
</evidence>
<dbReference type="PANTHER" id="PTHR19849:SF1">
    <property type="entry name" value="F-BOX_WD REPEAT-CONTAINING PROTEIN 7"/>
    <property type="match status" value="1"/>
</dbReference>
<evidence type="ECO:0000256" key="1">
    <source>
        <dbReference type="ARBA" id="ARBA00022574"/>
    </source>
</evidence>
<dbReference type="SUPFAM" id="SSF50978">
    <property type="entry name" value="WD40 repeat-like"/>
    <property type="match status" value="1"/>
</dbReference>